<dbReference type="Proteomes" id="UP001597380">
    <property type="component" value="Unassembled WGS sequence"/>
</dbReference>
<dbReference type="InterPro" id="IPR017740">
    <property type="entry name" value="TssA-like"/>
</dbReference>
<evidence type="ECO:0000313" key="2">
    <source>
        <dbReference type="EMBL" id="MFD2095643.1"/>
    </source>
</evidence>
<dbReference type="InterPro" id="IPR010657">
    <property type="entry name" value="ImpA_N"/>
</dbReference>
<comment type="caution">
    <text evidence="2">The sequence shown here is derived from an EMBL/GenBank/DDBJ whole genome shotgun (WGS) entry which is preliminary data.</text>
</comment>
<reference evidence="3" key="1">
    <citation type="journal article" date="2019" name="Int. J. Syst. Evol. Microbiol.">
        <title>The Global Catalogue of Microorganisms (GCM) 10K type strain sequencing project: providing services to taxonomists for standard genome sequencing and annotation.</title>
        <authorList>
            <consortium name="The Broad Institute Genomics Platform"/>
            <consortium name="The Broad Institute Genome Sequencing Center for Infectious Disease"/>
            <person name="Wu L."/>
            <person name="Ma J."/>
        </authorList>
    </citation>
    <scope>NUCLEOTIDE SEQUENCE [LARGE SCALE GENOMIC DNA]</scope>
    <source>
        <strain evidence="3">CGMCC 1.10992</strain>
    </source>
</reference>
<name>A0ABW4XKP8_9GAMM</name>
<evidence type="ECO:0000313" key="3">
    <source>
        <dbReference type="Proteomes" id="UP001597380"/>
    </source>
</evidence>
<dbReference type="PANTHER" id="PTHR37951">
    <property type="entry name" value="CYTOPLASMIC PROTEIN-RELATED"/>
    <property type="match status" value="1"/>
</dbReference>
<proteinExistence type="predicted"/>
<dbReference type="Pfam" id="PF06812">
    <property type="entry name" value="ImpA_N"/>
    <property type="match status" value="1"/>
</dbReference>
<dbReference type="PANTHER" id="PTHR37951:SF1">
    <property type="entry name" value="TYPE VI SECRETION SYSTEM COMPONENT TSSA1"/>
    <property type="match status" value="1"/>
</dbReference>
<gene>
    <name evidence="2" type="primary">tssA</name>
    <name evidence="2" type="ORF">ACFSJ3_06550</name>
</gene>
<feature type="domain" description="ImpA N-terminal" evidence="1">
    <location>
        <begin position="13"/>
        <end position="141"/>
    </location>
</feature>
<accession>A0ABW4XKP8</accession>
<dbReference type="NCBIfam" id="TIGR03363">
    <property type="entry name" value="VI_chp_8"/>
    <property type="match status" value="1"/>
</dbReference>
<organism evidence="2 3">
    <name type="scientific">Corallincola platygyrae</name>
    <dbReference type="NCBI Taxonomy" id="1193278"/>
    <lineage>
        <taxon>Bacteria</taxon>
        <taxon>Pseudomonadati</taxon>
        <taxon>Pseudomonadota</taxon>
        <taxon>Gammaproteobacteria</taxon>
        <taxon>Alteromonadales</taxon>
        <taxon>Psychromonadaceae</taxon>
        <taxon>Corallincola</taxon>
    </lineage>
</organism>
<dbReference type="EMBL" id="JBHUHT010000009">
    <property type="protein sequence ID" value="MFD2095643.1"/>
    <property type="molecule type" value="Genomic_DNA"/>
</dbReference>
<dbReference type="RefSeq" id="WP_345340286.1">
    <property type="nucleotide sequence ID" value="NZ_BAABLI010000014.1"/>
</dbReference>
<sequence>MEEVEFNFDAIRSPIHGEVKTGSDLRQDASPQSPYFSLKEIRNRARAAERKALVDGEDLSSFAKEWLPILNQVPEQLYTSTKDLELSAWLIEASCRIHGFSGLSKSFEVAAILIETFWEGIYPLPDEDGVETCVAPLTGLNGIDGEGALLMPISSIPLTEEGEHGPYSLWQVEQALEVDRLDEEKKRAKLDAGATSLDEVMDCAKSSSQAFFVSTKTSIEQALLAFKRLSDAMDSACQSPQPTSQIQKRLQNALDSIIYLAGDKLNILSESDTDQHALVNESACADAPVSSDTLASRKQAIMTLRQVAEFFKNTEPHSPMAYGIEQVIRWSDMSLPELLNELITDGDARNGYFRLTGIPVE</sequence>
<protein>
    <submittedName>
        <fullName evidence="2">Type VI secretion system protein TssA</fullName>
    </submittedName>
</protein>
<evidence type="ECO:0000259" key="1">
    <source>
        <dbReference type="Pfam" id="PF06812"/>
    </source>
</evidence>
<keyword evidence="3" id="KW-1185">Reference proteome</keyword>